<dbReference type="AlphaFoldDB" id="S8DSB3"/>
<accession>S8DSB3</accession>
<dbReference type="eggNOG" id="ENOG502S9T1">
    <property type="taxonomic scope" value="Eukaryota"/>
</dbReference>
<name>S8DSB3_FOMSC</name>
<protein>
    <submittedName>
        <fullName evidence="1">Uncharacterized protein</fullName>
    </submittedName>
</protein>
<organism evidence="1 2">
    <name type="scientific">Fomitopsis schrenkii</name>
    <name type="common">Brown rot fungus</name>
    <dbReference type="NCBI Taxonomy" id="2126942"/>
    <lineage>
        <taxon>Eukaryota</taxon>
        <taxon>Fungi</taxon>
        <taxon>Dikarya</taxon>
        <taxon>Basidiomycota</taxon>
        <taxon>Agaricomycotina</taxon>
        <taxon>Agaricomycetes</taxon>
        <taxon>Polyporales</taxon>
        <taxon>Fomitopsis</taxon>
    </lineage>
</organism>
<evidence type="ECO:0000313" key="2">
    <source>
        <dbReference type="Proteomes" id="UP000015241"/>
    </source>
</evidence>
<reference evidence="1 2" key="1">
    <citation type="journal article" date="2012" name="Science">
        <title>The Paleozoic origin of enzymatic lignin decomposition reconstructed from 31 fungal genomes.</title>
        <authorList>
            <person name="Floudas D."/>
            <person name="Binder M."/>
            <person name="Riley R."/>
            <person name="Barry K."/>
            <person name="Blanchette R.A."/>
            <person name="Henrissat B."/>
            <person name="Martinez A.T."/>
            <person name="Otillar R."/>
            <person name="Spatafora J.W."/>
            <person name="Yadav J.S."/>
            <person name="Aerts A."/>
            <person name="Benoit I."/>
            <person name="Boyd A."/>
            <person name="Carlson A."/>
            <person name="Copeland A."/>
            <person name="Coutinho P.M."/>
            <person name="de Vries R.P."/>
            <person name="Ferreira P."/>
            <person name="Findley K."/>
            <person name="Foster B."/>
            <person name="Gaskell J."/>
            <person name="Glotzer D."/>
            <person name="Gorecki P."/>
            <person name="Heitman J."/>
            <person name="Hesse C."/>
            <person name="Hori C."/>
            <person name="Igarashi K."/>
            <person name="Jurgens J.A."/>
            <person name="Kallen N."/>
            <person name="Kersten P."/>
            <person name="Kohler A."/>
            <person name="Kuees U."/>
            <person name="Kumar T.K.A."/>
            <person name="Kuo A."/>
            <person name="LaButti K."/>
            <person name="Larrondo L.F."/>
            <person name="Lindquist E."/>
            <person name="Ling A."/>
            <person name="Lombard V."/>
            <person name="Lucas S."/>
            <person name="Lundell T."/>
            <person name="Martin R."/>
            <person name="McLaughlin D.J."/>
            <person name="Morgenstern I."/>
            <person name="Morin E."/>
            <person name="Murat C."/>
            <person name="Nagy L.G."/>
            <person name="Nolan M."/>
            <person name="Ohm R.A."/>
            <person name="Patyshakuliyeva A."/>
            <person name="Rokas A."/>
            <person name="Ruiz-Duenas F.J."/>
            <person name="Sabat G."/>
            <person name="Salamov A."/>
            <person name="Samejima M."/>
            <person name="Schmutz J."/>
            <person name="Slot J.C."/>
            <person name="St John F."/>
            <person name="Stenlid J."/>
            <person name="Sun H."/>
            <person name="Sun S."/>
            <person name="Syed K."/>
            <person name="Tsang A."/>
            <person name="Wiebenga A."/>
            <person name="Young D."/>
            <person name="Pisabarro A."/>
            <person name="Eastwood D.C."/>
            <person name="Martin F."/>
            <person name="Cullen D."/>
            <person name="Grigoriev I.V."/>
            <person name="Hibbett D.S."/>
        </authorList>
    </citation>
    <scope>NUCLEOTIDE SEQUENCE</scope>
    <source>
        <strain evidence="2">FP-58527</strain>
    </source>
</reference>
<dbReference type="InParanoid" id="S8DSB3"/>
<dbReference type="OrthoDB" id="1046782at2759"/>
<dbReference type="Proteomes" id="UP000015241">
    <property type="component" value="Unassembled WGS sequence"/>
</dbReference>
<dbReference type="STRING" id="743788.S8DSB3"/>
<dbReference type="HOGENOM" id="CLU_903197_0_0_1"/>
<keyword evidence="2" id="KW-1185">Reference proteome</keyword>
<dbReference type="EMBL" id="KE504245">
    <property type="protein sequence ID" value="EPS94083.1"/>
    <property type="molecule type" value="Genomic_DNA"/>
</dbReference>
<evidence type="ECO:0000313" key="1">
    <source>
        <dbReference type="EMBL" id="EPS94083.1"/>
    </source>
</evidence>
<proteinExistence type="predicted"/>
<sequence length="319" mass="35939">MLPQQTASDTQVTVKIRCHVGWKLLQEYDNSGNNNTTINRTIQVTQSKEVNGTDYTKTVNESSREEAQKTNVNVSSSATWGPVSATVDAGFEASKLLKDFVSSTTEVTRGERDTWEYTETQEYSIGPGDKLYFYQQTFSGPGIYFTLDTTSVTSHKKGPEDDEDVDIVVVSSPVRFIEYMDTVYGNKESDAPEDRVRTFQKGSDDINHGFKGKYVWMVPRWTFDTDKAATSFDIFIQKDSNPAWKDLAAGAHGAYRYVYSNHDEYQTRKVIGSTLIRSSSGLSVAQQEAMLGKESWVGGNRDINEGRHGDWLYLAYELY</sequence>
<gene>
    <name evidence="1" type="ORF">FOMPIDRAFT_117590</name>
</gene>